<name>A0A6A5SC68_9PLEO</name>
<evidence type="ECO:0000256" key="6">
    <source>
        <dbReference type="RuleBase" id="RU000461"/>
    </source>
</evidence>
<dbReference type="PANTHER" id="PTHR46300">
    <property type="entry name" value="P450, PUTATIVE (EUROFUNG)-RELATED-RELATED"/>
    <property type="match status" value="1"/>
</dbReference>
<dbReference type="PRINTS" id="PR00463">
    <property type="entry name" value="EP450I"/>
</dbReference>
<keyword evidence="2 5" id="KW-0479">Metal-binding</keyword>
<evidence type="ECO:0000256" key="3">
    <source>
        <dbReference type="ARBA" id="ARBA00023002"/>
    </source>
</evidence>
<evidence type="ECO:0000256" key="2">
    <source>
        <dbReference type="ARBA" id="ARBA00022723"/>
    </source>
</evidence>
<dbReference type="InterPro" id="IPR002401">
    <property type="entry name" value="Cyt_P450_E_grp-I"/>
</dbReference>
<evidence type="ECO:0000256" key="1">
    <source>
        <dbReference type="ARBA" id="ARBA00010617"/>
    </source>
</evidence>
<comment type="cofactor">
    <cofactor evidence="5">
        <name>heme</name>
        <dbReference type="ChEBI" id="CHEBI:30413"/>
    </cofactor>
</comment>
<dbReference type="InterPro" id="IPR001128">
    <property type="entry name" value="Cyt_P450"/>
</dbReference>
<dbReference type="AlphaFoldDB" id="A0A6A5SC68"/>
<dbReference type="InterPro" id="IPR050364">
    <property type="entry name" value="Cytochrome_P450_fung"/>
</dbReference>
<gene>
    <name evidence="7" type="ORF">EJ02DRAFT_477154</name>
</gene>
<evidence type="ECO:0000256" key="4">
    <source>
        <dbReference type="ARBA" id="ARBA00023004"/>
    </source>
</evidence>
<reference evidence="7" key="1">
    <citation type="journal article" date="2020" name="Stud. Mycol.">
        <title>101 Dothideomycetes genomes: a test case for predicting lifestyles and emergence of pathogens.</title>
        <authorList>
            <person name="Haridas S."/>
            <person name="Albert R."/>
            <person name="Binder M."/>
            <person name="Bloem J."/>
            <person name="Labutti K."/>
            <person name="Salamov A."/>
            <person name="Andreopoulos B."/>
            <person name="Baker S."/>
            <person name="Barry K."/>
            <person name="Bills G."/>
            <person name="Bluhm B."/>
            <person name="Cannon C."/>
            <person name="Castanera R."/>
            <person name="Culley D."/>
            <person name="Daum C."/>
            <person name="Ezra D."/>
            <person name="Gonzalez J."/>
            <person name="Henrissat B."/>
            <person name="Kuo A."/>
            <person name="Liang C."/>
            <person name="Lipzen A."/>
            <person name="Lutzoni F."/>
            <person name="Magnuson J."/>
            <person name="Mondo S."/>
            <person name="Nolan M."/>
            <person name="Ohm R."/>
            <person name="Pangilinan J."/>
            <person name="Park H.-J."/>
            <person name="Ramirez L."/>
            <person name="Alfaro M."/>
            <person name="Sun H."/>
            <person name="Tritt A."/>
            <person name="Yoshinaga Y."/>
            <person name="Zwiers L.-H."/>
            <person name="Turgeon B."/>
            <person name="Goodwin S."/>
            <person name="Spatafora J."/>
            <person name="Crous P."/>
            <person name="Grigoriev I."/>
        </authorList>
    </citation>
    <scope>NUCLEOTIDE SEQUENCE</scope>
    <source>
        <strain evidence="7">CBS 161.51</strain>
    </source>
</reference>
<dbReference type="CDD" id="cd11065">
    <property type="entry name" value="CYP64-like"/>
    <property type="match status" value="1"/>
</dbReference>
<dbReference type="Proteomes" id="UP000800038">
    <property type="component" value="Unassembled WGS sequence"/>
</dbReference>
<dbReference type="GO" id="GO:0020037">
    <property type="term" value="F:heme binding"/>
    <property type="evidence" value="ECO:0007669"/>
    <property type="project" value="InterPro"/>
</dbReference>
<dbReference type="GO" id="GO:0016705">
    <property type="term" value="F:oxidoreductase activity, acting on paired donors, with incorporation or reduction of molecular oxygen"/>
    <property type="evidence" value="ECO:0007669"/>
    <property type="project" value="InterPro"/>
</dbReference>
<keyword evidence="4 5" id="KW-0408">Iron</keyword>
<dbReference type="GO" id="GO:0005506">
    <property type="term" value="F:iron ion binding"/>
    <property type="evidence" value="ECO:0007669"/>
    <property type="project" value="InterPro"/>
</dbReference>
<dbReference type="SUPFAM" id="SSF48264">
    <property type="entry name" value="Cytochrome P450"/>
    <property type="match status" value="1"/>
</dbReference>
<dbReference type="GO" id="GO:0004497">
    <property type="term" value="F:monooxygenase activity"/>
    <property type="evidence" value="ECO:0007669"/>
    <property type="project" value="UniProtKB-KW"/>
</dbReference>
<evidence type="ECO:0000313" key="8">
    <source>
        <dbReference type="Proteomes" id="UP000800038"/>
    </source>
</evidence>
<keyword evidence="8" id="KW-1185">Reference proteome</keyword>
<evidence type="ECO:0000256" key="5">
    <source>
        <dbReference type="PIRSR" id="PIRSR602401-1"/>
    </source>
</evidence>
<dbReference type="Pfam" id="PF00067">
    <property type="entry name" value="p450"/>
    <property type="match status" value="1"/>
</dbReference>
<dbReference type="PANTHER" id="PTHR46300:SF5">
    <property type="entry name" value="CYTOCHROME P450"/>
    <property type="match status" value="1"/>
</dbReference>
<dbReference type="PROSITE" id="PS00086">
    <property type="entry name" value="CYTOCHROME_P450"/>
    <property type="match status" value="1"/>
</dbReference>
<dbReference type="EMBL" id="ML976145">
    <property type="protein sequence ID" value="KAF1937289.1"/>
    <property type="molecule type" value="Genomic_DNA"/>
</dbReference>
<dbReference type="InterPro" id="IPR017972">
    <property type="entry name" value="Cyt_P450_CS"/>
</dbReference>
<keyword evidence="5 6" id="KW-0349">Heme</keyword>
<organism evidence="7 8">
    <name type="scientific">Clathrospora elynae</name>
    <dbReference type="NCBI Taxonomy" id="706981"/>
    <lineage>
        <taxon>Eukaryota</taxon>
        <taxon>Fungi</taxon>
        <taxon>Dikarya</taxon>
        <taxon>Ascomycota</taxon>
        <taxon>Pezizomycotina</taxon>
        <taxon>Dothideomycetes</taxon>
        <taxon>Pleosporomycetidae</taxon>
        <taxon>Pleosporales</taxon>
        <taxon>Diademaceae</taxon>
        <taxon>Clathrospora</taxon>
    </lineage>
</organism>
<dbReference type="OrthoDB" id="1470350at2759"/>
<keyword evidence="6" id="KW-0503">Monooxygenase</keyword>
<proteinExistence type="inferred from homology"/>
<dbReference type="PRINTS" id="PR00385">
    <property type="entry name" value="P450"/>
</dbReference>
<sequence length="491" mass="56658">MRVVFGRPRKCFTNFILGCFPMLRTYPELTLDKWAQKYGPIYSVSLGNQLFVIVSDPGVAKELMITNGAIFSDRKPTLIKSETILVGRGITANRYDHQWRKHRRIAAIWLKQQSVERYTDTLDYEATDMIYQLCMDSKNGRHINPQPYAGRCALNNMAKITFGFRTDNIYHPFVKQALALSREFMNTTGPMSNLVDFMPRWVQKSLPWKMKRCGKRLHTGLLETYGGRIKDVEMRLKEGVQVQDCLAKTMITIKDEEKLDDLDMTMLASAFMIGGVETTASVMQWFSALIPAHPSIQRKAHEELDRIVGRNRLPTIQDEVKLPYCRSIIKEVARCHNPFWLGTSHVASEDFVYKGATIPKGTVVVLNTWSLHHDPKRWIEPLEFNPDRYINDNDSASTSARRPDVYTRDHWMFGIGRRMCPGMFVAEREIWLVVSRMLWAFEMFEIPEKPVDLKEYDGMSGQSPVPFEIVLRPRFEGVEEILAGELSRTQV</sequence>
<dbReference type="Gene3D" id="1.10.630.10">
    <property type="entry name" value="Cytochrome P450"/>
    <property type="match status" value="1"/>
</dbReference>
<accession>A0A6A5SC68</accession>
<evidence type="ECO:0000313" key="7">
    <source>
        <dbReference type="EMBL" id="KAF1937289.1"/>
    </source>
</evidence>
<feature type="binding site" description="axial binding residue" evidence="5">
    <location>
        <position position="420"/>
    </location>
    <ligand>
        <name>heme</name>
        <dbReference type="ChEBI" id="CHEBI:30413"/>
    </ligand>
    <ligandPart>
        <name>Fe</name>
        <dbReference type="ChEBI" id="CHEBI:18248"/>
    </ligandPart>
</feature>
<protein>
    <submittedName>
        <fullName evidence="7">Cytochrome P450</fullName>
    </submittedName>
</protein>
<dbReference type="InterPro" id="IPR036396">
    <property type="entry name" value="Cyt_P450_sf"/>
</dbReference>
<keyword evidence="3 6" id="KW-0560">Oxidoreductase</keyword>
<comment type="similarity">
    <text evidence="1 6">Belongs to the cytochrome P450 family.</text>
</comment>